<gene>
    <name evidence="5" type="primary">LOC113074680</name>
</gene>
<proteinExistence type="predicted"/>
<accession>A0A6P6N4M2</accession>
<dbReference type="PROSITE" id="PS50158">
    <property type="entry name" value="ZF_CCHC"/>
    <property type="match status" value="1"/>
</dbReference>
<keyword evidence="4" id="KW-1185">Reference proteome</keyword>
<feature type="region of interest" description="Disordered" evidence="2">
    <location>
        <begin position="327"/>
        <end position="375"/>
    </location>
</feature>
<organism evidence="4 5">
    <name type="scientific">Carassius auratus</name>
    <name type="common">Goldfish</name>
    <dbReference type="NCBI Taxonomy" id="7957"/>
    <lineage>
        <taxon>Eukaryota</taxon>
        <taxon>Metazoa</taxon>
        <taxon>Chordata</taxon>
        <taxon>Craniata</taxon>
        <taxon>Vertebrata</taxon>
        <taxon>Euteleostomi</taxon>
        <taxon>Actinopterygii</taxon>
        <taxon>Neopterygii</taxon>
        <taxon>Teleostei</taxon>
        <taxon>Ostariophysi</taxon>
        <taxon>Cypriniformes</taxon>
        <taxon>Cyprinidae</taxon>
        <taxon>Cyprininae</taxon>
        <taxon>Carassius</taxon>
    </lineage>
</organism>
<dbReference type="SMART" id="SM00343">
    <property type="entry name" value="ZnF_C2HC"/>
    <property type="match status" value="2"/>
</dbReference>
<sequence>MTDITVTEPERILDQETEDNDYTERNKEMDNGKVKDDKETWAMVATRRKKNGMDARSRGTEELYTSQGKQTRDYTDGRREAVQRNETMKKIKSQSKYQRDYKKEATLTMTVNDPEKISVMMIIKAVEEKTGFGKLYGLRKKSNFDYELTMENEMDCDKLVDGLLIDGQFCEIKKLCKTERMVSFLLLPNYIKDDEIIQKLVDWGVNPILPLRRRYYPGTTVADGTRFLRVRFPQDIVTLPYNVRFDTEEGPKYFRVIHDGQLKTCRICASTEHEKKDCPQYTCRECLEQGHFARDCQAPRCKSCEKTWMRCTCESEEEDNAEMEIEVQEHMEETSRNRRKDETQEVNGISEDLSKQGKEDSTRREDNADKEIEVHTMETETHQTVANDGQMKENECATTSEIAAGWNKEEVSDEETDEINLELENRTTDIMNRRRKLITVSEINIKQVLKKQKLRREDRARLNEDKVDLNS</sequence>
<protein>
    <submittedName>
        <fullName evidence="5">Uncharacterized protein LOC113074680</fullName>
    </submittedName>
</protein>
<keyword evidence="1" id="KW-0862">Zinc</keyword>
<dbReference type="RefSeq" id="XP_026103331.1">
    <property type="nucleotide sequence ID" value="XM_026247546.1"/>
</dbReference>
<feature type="compositionally biased region" description="Basic and acidic residues" evidence="2">
    <location>
        <begin position="352"/>
        <end position="375"/>
    </location>
</feature>
<dbReference type="KEGG" id="caua:113074680"/>
<feature type="region of interest" description="Disordered" evidence="2">
    <location>
        <begin position="1"/>
        <end position="79"/>
    </location>
</feature>
<dbReference type="OrthoDB" id="8912020at2759"/>
<feature type="compositionally biased region" description="Basic and acidic residues" evidence="2">
    <location>
        <begin position="327"/>
        <end position="343"/>
    </location>
</feature>
<reference evidence="5" key="1">
    <citation type="submission" date="2025-08" db="UniProtKB">
        <authorList>
            <consortium name="RefSeq"/>
        </authorList>
    </citation>
    <scope>IDENTIFICATION</scope>
    <source>
        <strain evidence="5">Wakin</strain>
        <tissue evidence="5">Muscle</tissue>
    </source>
</reference>
<evidence type="ECO:0000313" key="4">
    <source>
        <dbReference type="Proteomes" id="UP000515129"/>
    </source>
</evidence>
<feature type="compositionally biased region" description="Basic and acidic residues" evidence="2">
    <location>
        <begin position="51"/>
        <end position="61"/>
    </location>
</feature>
<evidence type="ECO:0000256" key="2">
    <source>
        <dbReference type="SAM" id="MobiDB-lite"/>
    </source>
</evidence>
<feature type="compositionally biased region" description="Basic and acidic residues" evidence="2">
    <location>
        <begin position="70"/>
        <end position="79"/>
    </location>
</feature>
<feature type="compositionally biased region" description="Basic and acidic residues" evidence="2">
    <location>
        <begin position="22"/>
        <end position="40"/>
    </location>
</feature>
<dbReference type="GO" id="GO:0003676">
    <property type="term" value="F:nucleic acid binding"/>
    <property type="evidence" value="ECO:0007669"/>
    <property type="project" value="InterPro"/>
</dbReference>
<evidence type="ECO:0000256" key="1">
    <source>
        <dbReference type="PROSITE-ProRule" id="PRU00047"/>
    </source>
</evidence>
<dbReference type="GO" id="GO:0008270">
    <property type="term" value="F:zinc ion binding"/>
    <property type="evidence" value="ECO:0007669"/>
    <property type="project" value="UniProtKB-KW"/>
</dbReference>
<keyword evidence="1" id="KW-0863">Zinc-finger</keyword>
<name>A0A6P6N4M2_CARAU</name>
<dbReference type="InterPro" id="IPR001878">
    <property type="entry name" value="Znf_CCHC"/>
</dbReference>
<dbReference type="Proteomes" id="UP000515129">
    <property type="component" value="Unplaced"/>
</dbReference>
<evidence type="ECO:0000259" key="3">
    <source>
        <dbReference type="PROSITE" id="PS50158"/>
    </source>
</evidence>
<dbReference type="GeneID" id="113074680"/>
<dbReference type="AlphaFoldDB" id="A0A6P6N4M2"/>
<feature type="domain" description="CCHC-type" evidence="3">
    <location>
        <begin position="283"/>
        <end position="296"/>
    </location>
</feature>
<keyword evidence="1" id="KW-0479">Metal-binding</keyword>
<evidence type="ECO:0000313" key="5">
    <source>
        <dbReference type="RefSeq" id="XP_026103331.1"/>
    </source>
</evidence>